<comment type="caution">
    <text evidence="1">The sequence shown here is derived from an EMBL/GenBank/DDBJ whole genome shotgun (WGS) entry which is preliminary data.</text>
</comment>
<accession>A0A1J5QM28</accession>
<dbReference type="PANTHER" id="PTHR40266:SF2">
    <property type="entry name" value="TOXIN HIGB-1"/>
    <property type="match status" value="1"/>
</dbReference>
<gene>
    <name evidence="1" type="ORF">GALL_336260</name>
</gene>
<name>A0A1J5QM28_9ZZZZ</name>
<dbReference type="InterPro" id="IPR007711">
    <property type="entry name" value="HigB-1"/>
</dbReference>
<protein>
    <submittedName>
        <fullName evidence="1">Plasmid maintenance system killer protein</fullName>
    </submittedName>
</protein>
<evidence type="ECO:0000313" key="1">
    <source>
        <dbReference type="EMBL" id="OIQ84558.1"/>
    </source>
</evidence>
<reference evidence="1" key="1">
    <citation type="submission" date="2016-10" db="EMBL/GenBank/DDBJ databases">
        <title>Sequence of Gallionella enrichment culture.</title>
        <authorList>
            <person name="Poehlein A."/>
            <person name="Muehling M."/>
            <person name="Daniel R."/>
        </authorList>
    </citation>
    <scope>NUCLEOTIDE SEQUENCE</scope>
</reference>
<dbReference type="InterPro" id="IPR035093">
    <property type="entry name" value="RelE/ParE_toxin_dom_sf"/>
</dbReference>
<dbReference type="EMBL" id="MLJW01000609">
    <property type="protein sequence ID" value="OIQ84558.1"/>
    <property type="molecule type" value="Genomic_DNA"/>
</dbReference>
<dbReference type="AlphaFoldDB" id="A0A1J5QM28"/>
<proteinExistence type="predicted"/>
<dbReference type="SUPFAM" id="SSF143011">
    <property type="entry name" value="RelE-like"/>
    <property type="match status" value="1"/>
</dbReference>
<dbReference type="Gene3D" id="3.30.2310.20">
    <property type="entry name" value="RelE-like"/>
    <property type="match status" value="1"/>
</dbReference>
<sequence>MIKTFRHKGLQAFFEGGSKAGINAAHAAKLQRQLIRLDLSKSAKDMDVPGWKLHKLSGDLSDHWSVWVNGNWRVTFTFDGEDAILVDYQDYH</sequence>
<dbReference type="PANTHER" id="PTHR40266">
    <property type="entry name" value="TOXIN HIGB-1"/>
    <property type="match status" value="1"/>
</dbReference>
<dbReference type="Pfam" id="PF05015">
    <property type="entry name" value="HigB-like_toxin"/>
    <property type="match status" value="1"/>
</dbReference>
<organism evidence="1">
    <name type="scientific">mine drainage metagenome</name>
    <dbReference type="NCBI Taxonomy" id="410659"/>
    <lineage>
        <taxon>unclassified sequences</taxon>
        <taxon>metagenomes</taxon>
        <taxon>ecological metagenomes</taxon>
    </lineage>
</organism>